<feature type="region of interest" description="Disordered" evidence="1">
    <location>
        <begin position="444"/>
        <end position="476"/>
    </location>
</feature>
<protein>
    <submittedName>
        <fullName evidence="2">Uncharacterized protein</fullName>
    </submittedName>
</protein>
<evidence type="ECO:0000256" key="1">
    <source>
        <dbReference type="SAM" id="MobiDB-lite"/>
    </source>
</evidence>
<reference evidence="2 3" key="1">
    <citation type="journal article" date="2022" name="Allergy">
        <title>Genome assembly and annotation of Periplaneta americana reveal a comprehensive cockroach allergen profile.</title>
        <authorList>
            <person name="Wang L."/>
            <person name="Xiong Q."/>
            <person name="Saelim N."/>
            <person name="Wang L."/>
            <person name="Nong W."/>
            <person name="Wan A.T."/>
            <person name="Shi M."/>
            <person name="Liu X."/>
            <person name="Cao Q."/>
            <person name="Hui J.H.L."/>
            <person name="Sookrung N."/>
            <person name="Leung T.F."/>
            <person name="Tungtrongchitr A."/>
            <person name="Tsui S.K.W."/>
        </authorList>
    </citation>
    <scope>NUCLEOTIDE SEQUENCE [LARGE SCALE GENOMIC DNA]</scope>
    <source>
        <strain evidence="2">PWHHKU_190912</strain>
    </source>
</reference>
<feature type="compositionally biased region" description="Basic and acidic residues" evidence="1">
    <location>
        <begin position="702"/>
        <end position="714"/>
    </location>
</feature>
<name>A0ABQ8SCT9_PERAM</name>
<feature type="compositionally biased region" description="Low complexity" evidence="1">
    <location>
        <begin position="1"/>
        <end position="16"/>
    </location>
</feature>
<feature type="compositionally biased region" description="Basic and acidic residues" evidence="1">
    <location>
        <begin position="722"/>
        <end position="733"/>
    </location>
</feature>
<evidence type="ECO:0000313" key="3">
    <source>
        <dbReference type="Proteomes" id="UP001148838"/>
    </source>
</evidence>
<sequence>MTSATSVSTPSSSDLVTPDDDLLKRRHTHQQQLVTPTSSDLATPEDEMPKSRLRRQQVTPTSSDLATPRRREPVPSAGALFTSLKTAALVDPSVLWLPLQRPRSLNLQLHGTSPGQQVAALAAVTASKCCQHRRNRPLIAHVTGNKMAPVLNNNNNAVVIEDEGSESPESGNRDEGYSTMSSDVQGEALRGLEDLKEATDEAEVSAVVPVNPSASPPALVVDCSPSSPVASPAGGGRLLVVEDACDPDVLYIPLGLALGLSAGNPRHSYPPSRDLLPYQHIMRSFSDSHLCLKITAAAPSPSPVANQQHSSFSLSSTASSSPSVLVLDVLTSASVGDAAQKQTHPLRRTKATSLLATALSDHQESLEEDETHSNSGSWCSGGDVVVEGCWWDADYVQHWLRLDDTRSALQQQHRDLMELEYDQAELEDWSMSLSCEDIASSAASAASGVQSSNESSTWRRSTAASENLTPGGQQQQQYGMMLPSIQENNALELEEDSSECLWNNASYLIDHRNGGSELMALLMDDSDQNGGSDTGQKNSWPYGNGTNGGIGGGNYSLASPGGSWSSTGTNSEECCHSYDCSYNGCGGSGPGGYHENSSKRSSAAMSGCSDDAASTESPAVVGTDFTRDFYRLVKFESTKSLASTSSRSLAGGACVSDAGGSLTRRQGPDLSHMSGIPLSQDREQALQSVLNFIAEQQQYCTSREEQDSVKEKDNTNSLHRLGGHDCDRSRKSDEDELVQESCSVPRESETKDASGVTLQRHAHAENAVPDNNMRDQNSAESNVREEDFPKTQTHTTDTCSGMEEHKKTVPVEEEARPTEFEEQIHTIIQLDTGSQVYTPSLEENEIQNSSNKKGRCSEVVLNEQNSSSTKKMQHNNNMVIHELKEDQCIDLKEMLKPVYEGEETAEGICLTMHAEEQASCLLKDSEVLSEVHKLNVEHKQAESDFQLSKLSLSDISSDKTVNGEVHAVKNGKIESDSDLACEQTSKDDVEEAEDVDDHVKALYRAGGSQLMLGQCPSSSSKGLVHSPQCGGVGVGCCRVGEVLVTVIEEEDEHASSSMETSSCREMTESMTSTVSTPDTVVSPATRRTQQQQSLDLSVSQTSASGSVIVTDGPPHSRAVSFHERATSKDVIDELNRMIRKGEDGTVTVASAGSAGNATGAEGDAGTSKLDLACCCPTGWVHVERDIDFNDPKKSQ</sequence>
<feature type="compositionally biased region" description="Polar residues" evidence="1">
    <location>
        <begin position="528"/>
        <end position="541"/>
    </location>
</feature>
<feature type="region of interest" description="Disordered" evidence="1">
    <location>
        <begin position="162"/>
        <end position="181"/>
    </location>
</feature>
<feature type="region of interest" description="Disordered" evidence="1">
    <location>
        <begin position="591"/>
        <end position="617"/>
    </location>
</feature>
<feature type="compositionally biased region" description="Polar residues" evidence="1">
    <location>
        <begin position="30"/>
        <end position="41"/>
    </location>
</feature>
<comment type="caution">
    <text evidence="2">The sequence shown here is derived from an EMBL/GenBank/DDBJ whole genome shotgun (WGS) entry which is preliminary data.</text>
</comment>
<dbReference type="Proteomes" id="UP001148838">
    <property type="component" value="Unassembled WGS sequence"/>
</dbReference>
<feature type="compositionally biased region" description="Basic and acidic residues" evidence="1">
    <location>
        <begin position="802"/>
        <end position="819"/>
    </location>
</feature>
<dbReference type="EMBL" id="JAJSOF020000031">
    <property type="protein sequence ID" value="KAJ4431762.1"/>
    <property type="molecule type" value="Genomic_DNA"/>
</dbReference>
<gene>
    <name evidence="2" type="ORF">ANN_20367</name>
</gene>
<feature type="compositionally biased region" description="Polar residues" evidence="1">
    <location>
        <begin position="56"/>
        <end position="65"/>
    </location>
</feature>
<organism evidence="2 3">
    <name type="scientific">Periplaneta americana</name>
    <name type="common">American cockroach</name>
    <name type="synonym">Blatta americana</name>
    <dbReference type="NCBI Taxonomy" id="6978"/>
    <lineage>
        <taxon>Eukaryota</taxon>
        <taxon>Metazoa</taxon>
        <taxon>Ecdysozoa</taxon>
        <taxon>Arthropoda</taxon>
        <taxon>Hexapoda</taxon>
        <taxon>Insecta</taxon>
        <taxon>Pterygota</taxon>
        <taxon>Neoptera</taxon>
        <taxon>Polyneoptera</taxon>
        <taxon>Dictyoptera</taxon>
        <taxon>Blattodea</taxon>
        <taxon>Blattoidea</taxon>
        <taxon>Blattidae</taxon>
        <taxon>Blattinae</taxon>
        <taxon>Periplaneta</taxon>
    </lineage>
</organism>
<keyword evidence="3" id="KW-1185">Reference proteome</keyword>
<feature type="region of interest" description="Disordered" evidence="1">
    <location>
        <begin position="1"/>
        <end position="73"/>
    </location>
</feature>
<feature type="compositionally biased region" description="Polar residues" evidence="1">
    <location>
        <begin position="790"/>
        <end position="799"/>
    </location>
</feature>
<accession>A0ABQ8SCT9</accession>
<proteinExistence type="predicted"/>
<evidence type="ECO:0000313" key="2">
    <source>
        <dbReference type="EMBL" id="KAJ4431762.1"/>
    </source>
</evidence>
<feature type="compositionally biased region" description="Polar residues" evidence="1">
    <location>
        <begin position="448"/>
        <end position="470"/>
    </location>
</feature>
<feature type="region of interest" description="Disordered" evidence="1">
    <location>
        <begin position="523"/>
        <end position="545"/>
    </location>
</feature>
<feature type="region of interest" description="Disordered" evidence="1">
    <location>
        <begin position="701"/>
        <end position="819"/>
    </location>
</feature>